<dbReference type="RefSeq" id="WP_378977507.1">
    <property type="nucleotide sequence ID" value="NZ_JBHRVD010000001.1"/>
</dbReference>
<keyword evidence="2" id="KW-1185">Reference proteome</keyword>
<evidence type="ECO:0000313" key="2">
    <source>
        <dbReference type="Proteomes" id="UP001595648"/>
    </source>
</evidence>
<proteinExistence type="predicted"/>
<comment type="caution">
    <text evidence="1">The sequence shown here is derived from an EMBL/GenBank/DDBJ whole genome shotgun (WGS) entry which is preliminary data.</text>
</comment>
<dbReference type="SUPFAM" id="SSF53613">
    <property type="entry name" value="Ribokinase-like"/>
    <property type="match status" value="1"/>
</dbReference>
<name>A0ABV7MK18_9HYPH</name>
<dbReference type="Gene3D" id="3.40.1190.20">
    <property type="match status" value="1"/>
</dbReference>
<evidence type="ECO:0000313" key="1">
    <source>
        <dbReference type="EMBL" id="MFC3321276.1"/>
    </source>
</evidence>
<dbReference type="Proteomes" id="UP001595648">
    <property type="component" value="Unassembled WGS sequence"/>
</dbReference>
<accession>A0ABV7MK18</accession>
<organism evidence="1 2">
    <name type="scientific">Mesorhizobium cantuariense</name>
    <dbReference type="NCBI Taxonomy" id="1300275"/>
    <lineage>
        <taxon>Bacteria</taxon>
        <taxon>Pseudomonadati</taxon>
        <taxon>Pseudomonadota</taxon>
        <taxon>Alphaproteobacteria</taxon>
        <taxon>Hyphomicrobiales</taxon>
        <taxon>Phyllobacteriaceae</taxon>
        <taxon>Mesorhizobium</taxon>
    </lineage>
</organism>
<dbReference type="InterPro" id="IPR029056">
    <property type="entry name" value="Ribokinase-like"/>
</dbReference>
<evidence type="ECO:0008006" key="3">
    <source>
        <dbReference type="Google" id="ProtNLM"/>
    </source>
</evidence>
<sequence>MVLAAAGAHVRVFGTLGCDPIGSVIRSMLADAGVRTSDIREADLPTSITVALEAAERERMLPDVARAHGHVFERRSGRRGAYRADHFADWVLHNTGDASGWPNDPAAVTPHAR</sequence>
<reference evidence="2" key="1">
    <citation type="journal article" date="2019" name="Int. J. Syst. Evol. Microbiol.">
        <title>The Global Catalogue of Microorganisms (GCM) 10K type strain sequencing project: providing services to taxonomists for standard genome sequencing and annotation.</title>
        <authorList>
            <consortium name="The Broad Institute Genomics Platform"/>
            <consortium name="The Broad Institute Genome Sequencing Center for Infectious Disease"/>
            <person name="Wu L."/>
            <person name="Ma J."/>
        </authorList>
    </citation>
    <scope>NUCLEOTIDE SEQUENCE [LARGE SCALE GENOMIC DNA]</scope>
    <source>
        <strain evidence="2">ICMP 19515</strain>
    </source>
</reference>
<gene>
    <name evidence="1" type="ORF">ACFOJ9_05695</name>
</gene>
<dbReference type="EMBL" id="JBHRVD010000001">
    <property type="protein sequence ID" value="MFC3321276.1"/>
    <property type="molecule type" value="Genomic_DNA"/>
</dbReference>
<protein>
    <recommendedName>
        <fullName evidence="3">Carbohydrate kinase PfkB domain-containing protein</fullName>
    </recommendedName>
</protein>